<dbReference type="AlphaFoldDB" id="A0A7S1RHK7"/>
<feature type="domain" description="VTT" evidence="8">
    <location>
        <begin position="118"/>
        <end position="224"/>
    </location>
</feature>
<dbReference type="InterPro" id="IPR032816">
    <property type="entry name" value="VTT_dom"/>
</dbReference>
<keyword evidence="3 7" id="KW-0812">Transmembrane</keyword>
<feature type="transmembrane region" description="Helical" evidence="7">
    <location>
        <begin position="91"/>
        <end position="116"/>
    </location>
</feature>
<evidence type="ECO:0000256" key="7">
    <source>
        <dbReference type="SAM" id="Phobius"/>
    </source>
</evidence>
<evidence type="ECO:0000256" key="1">
    <source>
        <dbReference type="ARBA" id="ARBA00004651"/>
    </source>
</evidence>
<dbReference type="EMBL" id="HBGE01072439">
    <property type="protein sequence ID" value="CAD9166599.1"/>
    <property type="molecule type" value="Transcribed_RNA"/>
</dbReference>
<protein>
    <recommendedName>
        <fullName evidence="8">VTT domain-containing protein</fullName>
    </recommendedName>
</protein>
<evidence type="ECO:0000259" key="8">
    <source>
        <dbReference type="Pfam" id="PF09335"/>
    </source>
</evidence>
<evidence type="ECO:0000256" key="3">
    <source>
        <dbReference type="ARBA" id="ARBA00022692"/>
    </source>
</evidence>
<evidence type="ECO:0000256" key="2">
    <source>
        <dbReference type="ARBA" id="ARBA00022475"/>
    </source>
</evidence>
<feature type="compositionally biased region" description="Basic and acidic residues" evidence="6">
    <location>
        <begin position="1"/>
        <end position="13"/>
    </location>
</feature>
<organism evidence="9">
    <name type="scientific">Alexandrium catenella</name>
    <name type="common">Red tide dinoflagellate</name>
    <name type="synonym">Gonyaulax catenella</name>
    <dbReference type="NCBI Taxonomy" id="2925"/>
    <lineage>
        <taxon>Eukaryota</taxon>
        <taxon>Sar</taxon>
        <taxon>Alveolata</taxon>
        <taxon>Dinophyceae</taxon>
        <taxon>Gonyaulacales</taxon>
        <taxon>Pyrocystaceae</taxon>
        <taxon>Alexandrium</taxon>
    </lineage>
</organism>
<feature type="transmembrane region" description="Helical" evidence="7">
    <location>
        <begin position="214"/>
        <end position="232"/>
    </location>
</feature>
<keyword evidence="5 7" id="KW-0472">Membrane</keyword>
<dbReference type="PANTHER" id="PTHR12677:SF59">
    <property type="entry name" value="GOLGI APPARATUS MEMBRANE PROTEIN TVP38-RELATED"/>
    <property type="match status" value="1"/>
</dbReference>
<keyword evidence="4 7" id="KW-1133">Transmembrane helix</keyword>
<dbReference type="GO" id="GO:0005886">
    <property type="term" value="C:plasma membrane"/>
    <property type="evidence" value="ECO:0007669"/>
    <property type="project" value="UniProtKB-SubCell"/>
</dbReference>
<dbReference type="Pfam" id="PF09335">
    <property type="entry name" value="VTT_dom"/>
    <property type="match status" value="1"/>
</dbReference>
<feature type="transmembrane region" description="Helical" evidence="7">
    <location>
        <begin position="48"/>
        <end position="70"/>
    </location>
</feature>
<feature type="transmembrane region" description="Helical" evidence="7">
    <location>
        <begin position="128"/>
        <end position="152"/>
    </location>
</feature>
<dbReference type="InterPro" id="IPR015414">
    <property type="entry name" value="TMEM64"/>
</dbReference>
<comment type="subcellular location">
    <subcellularLocation>
        <location evidence="1">Cell membrane</location>
        <topology evidence="1">Multi-pass membrane protein</topology>
    </subcellularLocation>
</comment>
<evidence type="ECO:0000256" key="5">
    <source>
        <dbReference type="ARBA" id="ARBA00023136"/>
    </source>
</evidence>
<feature type="transmembrane region" description="Helical" evidence="7">
    <location>
        <begin position="252"/>
        <end position="273"/>
    </location>
</feature>
<evidence type="ECO:0000256" key="4">
    <source>
        <dbReference type="ARBA" id="ARBA00022989"/>
    </source>
</evidence>
<sequence>MADYQKLPDKEGNRPGLPPTNTVSFKQCEDQESPRCEAEESPRCNCKIVTGFLVLAALVGGIVYIGVFDAQAAKDAWHDFLAWCKSMGWKSGVVVAIVTWLCTSVGLPASAFFVGSSTVFANLYGPNYGALFAILTCGSGFWAGCVTAFVLARSCLKPMVEKKLQEFEVMRAVNMIIAEDGWRFAFLMRLSPFMPVEVFNFACAMTTLSYRDNALACFGSLPVASFEMWMWAQAAAAAMKHHSDDESKDSNSHQALIMIAINVPIIVLVVLVVRHANKKYHEKVDQTAAPVTGKEELKNRRTVMSHYRKASTMSVASKALGTSQATELVVKKTRNSLERLTTVIR</sequence>
<name>A0A7S1RHK7_ALECA</name>
<proteinExistence type="predicted"/>
<dbReference type="PANTHER" id="PTHR12677">
    <property type="entry name" value="GOLGI APPARATUS MEMBRANE PROTEIN TVP38-RELATED"/>
    <property type="match status" value="1"/>
</dbReference>
<keyword evidence="2" id="KW-1003">Cell membrane</keyword>
<evidence type="ECO:0000313" key="9">
    <source>
        <dbReference type="EMBL" id="CAD9166599.1"/>
    </source>
</evidence>
<accession>A0A7S1RHK7</accession>
<evidence type="ECO:0000256" key="6">
    <source>
        <dbReference type="SAM" id="MobiDB-lite"/>
    </source>
</evidence>
<feature type="region of interest" description="Disordered" evidence="6">
    <location>
        <begin position="1"/>
        <end position="24"/>
    </location>
</feature>
<reference evidence="9" key="1">
    <citation type="submission" date="2021-01" db="EMBL/GenBank/DDBJ databases">
        <authorList>
            <person name="Corre E."/>
            <person name="Pelletier E."/>
            <person name="Niang G."/>
            <person name="Scheremetjew M."/>
            <person name="Finn R."/>
            <person name="Kale V."/>
            <person name="Holt S."/>
            <person name="Cochrane G."/>
            <person name="Meng A."/>
            <person name="Brown T."/>
            <person name="Cohen L."/>
        </authorList>
    </citation>
    <scope>NUCLEOTIDE SEQUENCE</scope>
    <source>
        <strain evidence="9">OF101</strain>
    </source>
</reference>
<gene>
    <name evidence="9" type="ORF">ACAT0790_LOCUS43367</name>
</gene>